<keyword evidence="3 4" id="KW-0460">Magnesium</keyword>
<dbReference type="InterPro" id="IPR008949">
    <property type="entry name" value="Isoprenoid_synthase_dom_sf"/>
</dbReference>
<dbReference type="SFLD" id="SFLDS00005">
    <property type="entry name" value="Isoprenoid_Synthase_Type_I"/>
    <property type="match status" value="1"/>
</dbReference>
<keyword evidence="4" id="KW-0456">Lyase</keyword>
<evidence type="ECO:0000256" key="3">
    <source>
        <dbReference type="ARBA" id="ARBA00022842"/>
    </source>
</evidence>
<dbReference type="PANTHER" id="PTHR35201">
    <property type="entry name" value="TERPENE SYNTHASE"/>
    <property type="match status" value="1"/>
</dbReference>
<dbReference type="SUPFAM" id="SSF48576">
    <property type="entry name" value="Terpenoid synthases"/>
    <property type="match status" value="1"/>
</dbReference>
<dbReference type="EC" id="4.2.3.-" evidence="4"/>
<dbReference type="Proteomes" id="UP001302126">
    <property type="component" value="Unassembled WGS sequence"/>
</dbReference>
<dbReference type="GO" id="GO:0008299">
    <property type="term" value="P:isoprenoid biosynthetic process"/>
    <property type="evidence" value="ECO:0007669"/>
    <property type="project" value="UniProtKB-ARBA"/>
</dbReference>
<accession>A0AAN7AIY3</accession>
<evidence type="ECO:0000313" key="5">
    <source>
        <dbReference type="EMBL" id="KAK4187687.1"/>
    </source>
</evidence>
<organism evidence="5 6">
    <name type="scientific">Podospora australis</name>
    <dbReference type="NCBI Taxonomy" id="1536484"/>
    <lineage>
        <taxon>Eukaryota</taxon>
        <taxon>Fungi</taxon>
        <taxon>Dikarya</taxon>
        <taxon>Ascomycota</taxon>
        <taxon>Pezizomycotina</taxon>
        <taxon>Sordariomycetes</taxon>
        <taxon>Sordariomycetidae</taxon>
        <taxon>Sordariales</taxon>
        <taxon>Podosporaceae</taxon>
        <taxon>Podospora</taxon>
    </lineage>
</organism>
<dbReference type="Pfam" id="PF19086">
    <property type="entry name" value="Terpene_syn_C_2"/>
    <property type="match status" value="1"/>
</dbReference>
<evidence type="ECO:0000256" key="1">
    <source>
        <dbReference type="ARBA" id="ARBA00001946"/>
    </source>
</evidence>
<keyword evidence="4" id="KW-0479">Metal-binding</keyword>
<comment type="cofactor">
    <cofactor evidence="1 4">
        <name>Mg(2+)</name>
        <dbReference type="ChEBI" id="CHEBI:18420"/>
    </cofactor>
</comment>
<protein>
    <recommendedName>
        <fullName evidence="4">Terpene synthase</fullName>
        <ecNumber evidence="4">4.2.3.-</ecNumber>
    </recommendedName>
</protein>
<dbReference type="Gene3D" id="1.10.600.10">
    <property type="entry name" value="Farnesyl Diphosphate Synthase"/>
    <property type="match status" value="1"/>
</dbReference>
<dbReference type="AlphaFoldDB" id="A0AAN7AIY3"/>
<reference evidence="5" key="1">
    <citation type="journal article" date="2023" name="Mol. Phylogenet. Evol.">
        <title>Genome-scale phylogeny and comparative genomics of the fungal order Sordariales.</title>
        <authorList>
            <person name="Hensen N."/>
            <person name="Bonometti L."/>
            <person name="Westerberg I."/>
            <person name="Brannstrom I.O."/>
            <person name="Guillou S."/>
            <person name="Cros-Aarteil S."/>
            <person name="Calhoun S."/>
            <person name="Haridas S."/>
            <person name="Kuo A."/>
            <person name="Mondo S."/>
            <person name="Pangilinan J."/>
            <person name="Riley R."/>
            <person name="LaButti K."/>
            <person name="Andreopoulos B."/>
            <person name="Lipzen A."/>
            <person name="Chen C."/>
            <person name="Yan M."/>
            <person name="Daum C."/>
            <person name="Ng V."/>
            <person name="Clum A."/>
            <person name="Steindorff A."/>
            <person name="Ohm R.A."/>
            <person name="Martin F."/>
            <person name="Silar P."/>
            <person name="Natvig D.O."/>
            <person name="Lalanne C."/>
            <person name="Gautier V."/>
            <person name="Ament-Velasquez S.L."/>
            <person name="Kruys A."/>
            <person name="Hutchinson M.I."/>
            <person name="Powell A.J."/>
            <person name="Barry K."/>
            <person name="Miller A.N."/>
            <person name="Grigoriev I.V."/>
            <person name="Debuchy R."/>
            <person name="Gladieux P."/>
            <person name="Hiltunen Thoren M."/>
            <person name="Johannesson H."/>
        </authorList>
    </citation>
    <scope>NUCLEOTIDE SEQUENCE</scope>
    <source>
        <strain evidence="5">PSN309</strain>
    </source>
</reference>
<evidence type="ECO:0000256" key="2">
    <source>
        <dbReference type="ARBA" id="ARBA00006333"/>
    </source>
</evidence>
<proteinExistence type="inferred from homology"/>
<sequence length="377" mass="43472">MSTSTETLTWFKELDSITPTIARERSAGDIAKRLKGQTLRIPDLQHTFSHFPNEISPFYNRLKVVVDAKIDEWIDEKDVRMRKKAKKCNIPLFSATWYPRATFDRLTTISWYTLFLFLWDDIIESYYHPEDEAKVDVMQKQALQYMHHELGLSRPGTDVPLAPTKYCTLFQHCAVELLHNARLDVRKRFFCELQAYMEGCGIEKAYVSSGTLPTFKQYWEHRLGTSSLHTYAALNEYMSGGNIPDCIFGTKQLETVWLELNRHVVILNDLVSFRKEVAEDSYHSLIPVIMAENSCDLDTAVNIQLVHLQTVGNNLDNAANALANMVKNENAPTRVAVENYVNCFRTNITGNYWWSLMCDRYGITKYLQEDGTLIIPL</sequence>
<dbReference type="InterPro" id="IPR034686">
    <property type="entry name" value="Terpene_cyclase-like_2"/>
</dbReference>
<dbReference type="SFLD" id="SFLDG01020">
    <property type="entry name" value="Terpene_Cyclase_Like_2"/>
    <property type="match status" value="1"/>
</dbReference>
<name>A0AAN7AIY3_9PEZI</name>
<evidence type="ECO:0000256" key="4">
    <source>
        <dbReference type="RuleBase" id="RU366034"/>
    </source>
</evidence>
<comment type="caution">
    <text evidence="5">The sequence shown here is derived from an EMBL/GenBank/DDBJ whole genome shotgun (WGS) entry which is preliminary data.</text>
</comment>
<gene>
    <name evidence="5" type="ORF">QBC35DRAFT_498026</name>
</gene>
<keyword evidence="6" id="KW-1185">Reference proteome</keyword>
<dbReference type="GO" id="GO:0046872">
    <property type="term" value="F:metal ion binding"/>
    <property type="evidence" value="ECO:0007669"/>
    <property type="project" value="UniProtKB-KW"/>
</dbReference>
<dbReference type="EMBL" id="MU864398">
    <property type="protein sequence ID" value="KAK4187687.1"/>
    <property type="molecule type" value="Genomic_DNA"/>
</dbReference>
<comment type="similarity">
    <text evidence="2 4">Belongs to the terpene synthase family.</text>
</comment>
<evidence type="ECO:0000313" key="6">
    <source>
        <dbReference type="Proteomes" id="UP001302126"/>
    </source>
</evidence>
<reference evidence="5" key="2">
    <citation type="submission" date="2023-05" db="EMBL/GenBank/DDBJ databases">
        <authorList>
            <consortium name="Lawrence Berkeley National Laboratory"/>
            <person name="Steindorff A."/>
            <person name="Hensen N."/>
            <person name="Bonometti L."/>
            <person name="Westerberg I."/>
            <person name="Brannstrom I.O."/>
            <person name="Guillou S."/>
            <person name="Cros-Aarteil S."/>
            <person name="Calhoun S."/>
            <person name="Haridas S."/>
            <person name="Kuo A."/>
            <person name="Mondo S."/>
            <person name="Pangilinan J."/>
            <person name="Riley R."/>
            <person name="Labutti K."/>
            <person name="Andreopoulos B."/>
            <person name="Lipzen A."/>
            <person name="Chen C."/>
            <person name="Yanf M."/>
            <person name="Daum C."/>
            <person name="Ng V."/>
            <person name="Clum A."/>
            <person name="Ohm R."/>
            <person name="Martin F."/>
            <person name="Silar P."/>
            <person name="Natvig D."/>
            <person name="Lalanne C."/>
            <person name="Gautier V."/>
            <person name="Ament-Velasquez S.L."/>
            <person name="Kruys A."/>
            <person name="Hutchinson M.I."/>
            <person name="Powell A.J."/>
            <person name="Barry K."/>
            <person name="Miller A.N."/>
            <person name="Grigoriev I.V."/>
            <person name="Debuchy R."/>
            <person name="Gladieux P."/>
            <person name="Thoren M.H."/>
            <person name="Johannesson H."/>
        </authorList>
    </citation>
    <scope>NUCLEOTIDE SEQUENCE</scope>
    <source>
        <strain evidence="5">PSN309</strain>
    </source>
</reference>
<dbReference type="PANTHER" id="PTHR35201:SF4">
    <property type="entry name" value="BETA-PINACENE SYNTHASE-RELATED"/>
    <property type="match status" value="1"/>
</dbReference>
<dbReference type="GO" id="GO:0010333">
    <property type="term" value="F:terpene synthase activity"/>
    <property type="evidence" value="ECO:0007669"/>
    <property type="project" value="InterPro"/>
</dbReference>